<dbReference type="AlphaFoldDB" id="A0A5C0E123"/>
<dbReference type="EMBL" id="MK715471">
    <property type="protein sequence ID" value="QEI46220.1"/>
    <property type="molecule type" value="Genomic_DNA"/>
</dbReference>
<sequence length="77" mass="9492">MIPRGFFYKYMFLFLICFLKGKLLLWVFIFYIATAFYYNSNDGRVLVSFMAILFFLIGIKFYLEDNFKEELYRYKNI</sequence>
<geneLocation type="plasmid" evidence="2">
    <name>pM830MA</name>
</geneLocation>
<feature type="transmembrane region" description="Helical" evidence="1">
    <location>
        <begin position="12"/>
        <end position="33"/>
    </location>
</feature>
<name>A0A5C0E123_9BACT</name>
<protein>
    <submittedName>
        <fullName evidence="2">Uncharacterized protein</fullName>
    </submittedName>
</protein>
<feature type="transmembrane region" description="Helical" evidence="1">
    <location>
        <begin position="45"/>
        <end position="63"/>
    </location>
</feature>
<reference evidence="2" key="1">
    <citation type="journal article" date="2019" name="Front. Microbiol.">
        <title>Arcobacter cryaerophilus Isolated From New Zealand Mussels Harbor a Putative Virulence Plasmid.</title>
        <authorList>
            <person name="On S.L.W."/>
            <person name="Althaus D."/>
            <person name="Miller W.G."/>
            <person name="Lizamore D."/>
            <person name="Wong S.G.L."/>
            <person name="Mathai A.J."/>
            <person name="Chelikani V."/>
            <person name="Carter G.P."/>
        </authorList>
    </citation>
    <scope>NUCLEOTIDE SEQUENCE</scope>
    <source>
        <strain evidence="2">M830MA</strain>
        <plasmid evidence="2">pM830MA</plasmid>
    </source>
</reference>
<keyword evidence="1" id="KW-0472">Membrane</keyword>
<accession>A0A5C0E123</accession>
<keyword evidence="1" id="KW-1133">Transmembrane helix</keyword>
<keyword evidence="2" id="KW-0614">Plasmid</keyword>
<gene>
    <name evidence="2" type="ORF">pM830MA_0020</name>
</gene>
<evidence type="ECO:0000313" key="2">
    <source>
        <dbReference type="EMBL" id="QEI46220.1"/>
    </source>
</evidence>
<organism evidence="2">
    <name type="scientific">Aliarcobacter cryaerophilus</name>
    <dbReference type="NCBI Taxonomy" id="28198"/>
    <lineage>
        <taxon>Bacteria</taxon>
        <taxon>Pseudomonadati</taxon>
        <taxon>Campylobacterota</taxon>
        <taxon>Epsilonproteobacteria</taxon>
        <taxon>Campylobacterales</taxon>
        <taxon>Arcobacteraceae</taxon>
        <taxon>Aliarcobacter</taxon>
    </lineage>
</organism>
<proteinExistence type="predicted"/>
<evidence type="ECO:0000256" key="1">
    <source>
        <dbReference type="SAM" id="Phobius"/>
    </source>
</evidence>
<keyword evidence="1" id="KW-0812">Transmembrane</keyword>